<evidence type="ECO:0000313" key="3">
    <source>
        <dbReference type="Proteomes" id="UP000284702"/>
    </source>
</evidence>
<accession>A0A425D351</accession>
<feature type="compositionally biased region" description="Polar residues" evidence="1">
    <location>
        <begin position="119"/>
        <end position="129"/>
    </location>
</feature>
<feature type="compositionally biased region" description="Basic residues" evidence="1">
    <location>
        <begin position="584"/>
        <end position="596"/>
    </location>
</feature>
<feature type="region of interest" description="Disordered" evidence="1">
    <location>
        <begin position="1"/>
        <end position="45"/>
    </location>
</feature>
<feature type="region of interest" description="Disordered" evidence="1">
    <location>
        <begin position="684"/>
        <end position="710"/>
    </location>
</feature>
<keyword evidence="3" id="KW-1185">Reference proteome</keyword>
<gene>
    <name evidence="2" type="ORF">B5M09_003911</name>
</gene>
<feature type="region of interest" description="Disordered" evidence="1">
    <location>
        <begin position="103"/>
        <end position="152"/>
    </location>
</feature>
<feature type="compositionally biased region" description="Pro residues" evidence="1">
    <location>
        <begin position="687"/>
        <end position="699"/>
    </location>
</feature>
<feature type="region of interest" description="Disordered" evidence="1">
    <location>
        <begin position="564"/>
        <end position="596"/>
    </location>
</feature>
<evidence type="ECO:0000313" key="2">
    <source>
        <dbReference type="EMBL" id="RQM23723.1"/>
    </source>
</evidence>
<dbReference type="VEuPathDB" id="FungiDB:H257_10570"/>
<dbReference type="EMBL" id="MZMZ02002890">
    <property type="protein sequence ID" value="RQM23723.1"/>
    <property type="molecule type" value="Genomic_DNA"/>
</dbReference>
<comment type="caution">
    <text evidence="2">The sequence shown here is derived from an EMBL/GenBank/DDBJ whole genome shotgun (WGS) entry which is preliminary data.</text>
</comment>
<proteinExistence type="predicted"/>
<dbReference type="Proteomes" id="UP000284702">
    <property type="component" value="Unassembled WGS sequence"/>
</dbReference>
<dbReference type="AlphaFoldDB" id="A0A425D351"/>
<organism evidence="2 3">
    <name type="scientific">Aphanomyces astaci</name>
    <name type="common">Crayfish plague agent</name>
    <dbReference type="NCBI Taxonomy" id="112090"/>
    <lineage>
        <taxon>Eukaryota</taxon>
        <taxon>Sar</taxon>
        <taxon>Stramenopiles</taxon>
        <taxon>Oomycota</taxon>
        <taxon>Saprolegniomycetes</taxon>
        <taxon>Saprolegniales</taxon>
        <taxon>Verrucalvaceae</taxon>
        <taxon>Aphanomyces</taxon>
    </lineage>
</organism>
<protein>
    <submittedName>
        <fullName evidence="2">Uncharacterized protein</fullName>
    </submittedName>
</protein>
<reference evidence="2" key="1">
    <citation type="submission" date="2018-07" db="EMBL/GenBank/DDBJ databases">
        <title>Annotation of Aphanomyces astaci genome assembly.</title>
        <authorList>
            <person name="Studholme D.J."/>
        </authorList>
    </citation>
    <scope>NUCLEOTIDE SEQUENCE [LARGE SCALE GENOMIC DNA]</scope>
    <source>
        <strain evidence="2">Pc</strain>
    </source>
</reference>
<evidence type="ECO:0000256" key="1">
    <source>
        <dbReference type="SAM" id="MobiDB-lite"/>
    </source>
</evidence>
<sequence length="820" mass="89462">MATSKERHSTKGVSSAHHRAHEDEDDEVSIGSLMKKGKKSHAAKLEDRLRQAHAVQSSPPVTVQSALDVIESALGTLKIKLEGNTSSSVRKYLVKMEEGLRGLQSKTKKGKKSAVSKADQATTTTNDPPKTSKVMEPSPPSSSSLPAVAVEHPSTTIAAPAPSQPATTHIAFEDDYVQDLSSIPLDSSLPPGVSLQLAFTPDGFCDGIKWPVVVFNSIDIAKAWGMDVTMLQLLHPGFDSSTDRVLFYFARFNTMQDLNQLAVLPLDEAAVAPWTLDACAVSCEGLYQLAMQQAARFAAALCPLHAMEWLPHCANASTSFEFSTPDELAAITADLQAKVSHYTESQALLYASWPILQDSEGWSIEPNPSGGSYVTYVSSDGTRFPSRLAALRFALAAPLDAIHQIVWTYLRHAQLGRQLAGTTVESLGRQYDSVQAAVQAYFGGLSASSPRGAMAAAAAAASDVSEIQLPPSPEHTHSSNGVMDRILAALMTAEYGWFERSDSIGHMYCQPTYSTAAMPVLGTDFFRSATDVELYLTSSQRDMWERLCATAATATTHHVVKAETTAAAATSKQMKRPSLPPPPKAKKHKPSKRLKKSTFQPTFADVYAYLETKGWFHRQDLEAGHSYYYKPHTDVATAEHGKTMFASADELETYLKASSVWYRVTELLEKEHDTMALLDAADHAAPKPAPKPKPPAAKPKPPKKGTRVSSRSMVVAAAAPEFKPTFSKVYSELQKEGWFHRNGQFGWSYYKPGTNVKQAQLDDDMFSNEVHLEQYLKSSGEWQRVIDQKNQQLQELYGYYPPLPSVDSGAAPPPPPPSTV</sequence>
<name>A0A425D351_APHAT</name>